<gene>
    <name evidence="2" type="ORF">QYE76_020214</name>
</gene>
<dbReference type="InterPro" id="IPR011065">
    <property type="entry name" value="Kunitz_inhibitor_STI-like_sf"/>
</dbReference>
<comment type="caution">
    <text evidence="2">The sequence shown here is derived from an EMBL/GenBank/DDBJ whole genome shotgun (WGS) entry which is preliminary data.</text>
</comment>
<keyword evidence="1" id="KW-0732">Signal</keyword>
<dbReference type="AlphaFoldDB" id="A0AAD8R6L1"/>
<dbReference type="PANTHER" id="PTHR33107">
    <property type="entry name" value="KUNITZ TRYPSIN INHIBITOR 2"/>
    <property type="match status" value="1"/>
</dbReference>
<dbReference type="SMART" id="SM00452">
    <property type="entry name" value="STI"/>
    <property type="match status" value="1"/>
</dbReference>
<evidence type="ECO:0000256" key="1">
    <source>
        <dbReference type="SAM" id="SignalP"/>
    </source>
</evidence>
<protein>
    <submittedName>
        <fullName evidence="2">Uncharacterized protein</fullName>
    </submittedName>
</protein>
<accession>A0AAD8R6L1</accession>
<dbReference type="SUPFAM" id="SSF50386">
    <property type="entry name" value="STI-like"/>
    <property type="match status" value="1"/>
</dbReference>
<sequence>MNIVAALAFFSIACIGGSNAGTSTDRLRPDLAPVLRDPRLHEEGGMASFPCYCRNEPRKSTLEASWSDGWRRGGGCLSCEGNGVGDAIAWPHEGERWGRGRGSLSVWFRGRLFMREEAGLGEPGLGKLRSVGRDDLLSWPSSSGGAGRGAAGEVLASGGGQVVVDVVERRHTHSFFLVIILFLGLAMASQLTGSCDAAQAQGQPIYDTDGHELTKGNLYQILPADPKMNGLCLFAGILSSADCPLRAIIARCWSKGGNAVMVMPAEASGASVPRLSSDLLLTFNHTINKCMMELQWYVGDYIDTDQMHVTVGHTLGALVPSETDTDKWFRFCAKRHENGYKLASCYKEPCRDLVLYHYKGYRWLTVEKDGHQPFVIVFKKCPWSCRPSSITHVVMPN</sequence>
<keyword evidence="3" id="KW-1185">Reference proteome</keyword>
<feature type="chain" id="PRO_5042210153" evidence="1">
    <location>
        <begin position="21"/>
        <end position="397"/>
    </location>
</feature>
<reference evidence="2" key="1">
    <citation type="submission" date="2023-07" db="EMBL/GenBank/DDBJ databases">
        <title>A chromosome-level genome assembly of Lolium multiflorum.</title>
        <authorList>
            <person name="Chen Y."/>
            <person name="Copetti D."/>
            <person name="Kolliker R."/>
            <person name="Studer B."/>
        </authorList>
    </citation>
    <scope>NUCLEOTIDE SEQUENCE</scope>
    <source>
        <strain evidence="2">02402/16</strain>
        <tissue evidence="2">Leaf</tissue>
    </source>
</reference>
<dbReference type="Proteomes" id="UP001231189">
    <property type="component" value="Unassembled WGS sequence"/>
</dbReference>
<dbReference type="Gene3D" id="2.80.10.50">
    <property type="match status" value="1"/>
</dbReference>
<dbReference type="PROSITE" id="PS00283">
    <property type="entry name" value="SOYBEAN_KUNITZ"/>
    <property type="match status" value="1"/>
</dbReference>
<dbReference type="GO" id="GO:0004866">
    <property type="term" value="F:endopeptidase inhibitor activity"/>
    <property type="evidence" value="ECO:0007669"/>
    <property type="project" value="InterPro"/>
</dbReference>
<proteinExistence type="predicted"/>
<dbReference type="PANTHER" id="PTHR33107:SF22">
    <property type="entry name" value="ALPHA-AMYLASE_SUBTILISIN INHIBITOR"/>
    <property type="match status" value="1"/>
</dbReference>
<evidence type="ECO:0000313" key="2">
    <source>
        <dbReference type="EMBL" id="KAK1614697.1"/>
    </source>
</evidence>
<dbReference type="Pfam" id="PF00197">
    <property type="entry name" value="Kunitz_legume"/>
    <property type="match status" value="1"/>
</dbReference>
<name>A0AAD8R6L1_LOLMU</name>
<dbReference type="InterPro" id="IPR002160">
    <property type="entry name" value="Prot_inh_Kunz-lg"/>
</dbReference>
<evidence type="ECO:0000313" key="3">
    <source>
        <dbReference type="Proteomes" id="UP001231189"/>
    </source>
</evidence>
<dbReference type="EMBL" id="JAUUTY010000006">
    <property type="protein sequence ID" value="KAK1614697.1"/>
    <property type="molecule type" value="Genomic_DNA"/>
</dbReference>
<feature type="signal peptide" evidence="1">
    <location>
        <begin position="1"/>
        <end position="20"/>
    </location>
</feature>
<organism evidence="2 3">
    <name type="scientific">Lolium multiflorum</name>
    <name type="common">Italian ryegrass</name>
    <name type="synonym">Lolium perenne subsp. multiflorum</name>
    <dbReference type="NCBI Taxonomy" id="4521"/>
    <lineage>
        <taxon>Eukaryota</taxon>
        <taxon>Viridiplantae</taxon>
        <taxon>Streptophyta</taxon>
        <taxon>Embryophyta</taxon>
        <taxon>Tracheophyta</taxon>
        <taxon>Spermatophyta</taxon>
        <taxon>Magnoliopsida</taxon>
        <taxon>Liliopsida</taxon>
        <taxon>Poales</taxon>
        <taxon>Poaceae</taxon>
        <taxon>BOP clade</taxon>
        <taxon>Pooideae</taxon>
        <taxon>Poodae</taxon>
        <taxon>Poeae</taxon>
        <taxon>Poeae Chloroplast Group 2 (Poeae type)</taxon>
        <taxon>Loliodinae</taxon>
        <taxon>Loliinae</taxon>
        <taxon>Lolium</taxon>
    </lineage>
</organism>